<evidence type="ECO:0000313" key="3">
    <source>
        <dbReference type="Proteomes" id="UP000242287"/>
    </source>
</evidence>
<keyword evidence="1" id="KW-0812">Transmembrane</keyword>
<evidence type="ECO:0000256" key="1">
    <source>
        <dbReference type="SAM" id="Phobius"/>
    </source>
</evidence>
<keyword evidence="1" id="KW-1133">Transmembrane helix</keyword>
<keyword evidence="1" id="KW-0472">Membrane</keyword>
<dbReference type="AlphaFoldDB" id="A0A2A9N5S3"/>
<feature type="transmembrane region" description="Helical" evidence="1">
    <location>
        <begin position="82"/>
        <end position="102"/>
    </location>
</feature>
<organism evidence="2 3">
    <name type="scientific">Amanita thiersii Skay4041</name>
    <dbReference type="NCBI Taxonomy" id="703135"/>
    <lineage>
        <taxon>Eukaryota</taxon>
        <taxon>Fungi</taxon>
        <taxon>Dikarya</taxon>
        <taxon>Basidiomycota</taxon>
        <taxon>Agaricomycotina</taxon>
        <taxon>Agaricomycetes</taxon>
        <taxon>Agaricomycetidae</taxon>
        <taxon>Agaricales</taxon>
        <taxon>Pluteineae</taxon>
        <taxon>Amanitaceae</taxon>
        <taxon>Amanita</taxon>
    </lineage>
</organism>
<proteinExistence type="predicted"/>
<evidence type="ECO:0000313" key="2">
    <source>
        <dbReference type="EMBL" id="PFH44655.1"/>
    </source>
</evidence>
<keyword evidence="3" id="KW-1185">Reference proteome</keyword>
<gene>
    <name evidence="2" type="ORF">AMATHDRAFT_184927</name>
</gene>
<reference evidence="2 3" key="1">
    <citation type="submission" date="2014-02" db="EMBL/GenBank/DDBJ databases">
        <title>Transposable element dynamics among asymbiotic and ectomycorrhizal Amanita fungi.</title>
        <authorList>
            <consortium name="DOE Joint Genome Institute"/>
            <person name="Hess J."/>
            <person name="Skrede I."/>
            <person name="Wolfe B."/>
            <person name="LaButti K."/>
            <person name="Ohm R.A."/>
            <person name="Grigoriev I.V."/>
            <person name="Pringle A."/>
        </authorList>
    </citation>
    <scope>NUCLEOTIDE SEQUENCE [LARGE SCALE GENOMIC DNA]</scope>
    <source>
        <strain evidence="2 3">SKay4041</strain>
    </source>
</reference>
<dbReference type="OrthoDB" id="3224413at2759"/>
<protein>
    <submittedName>
        <fullName evidence="2">Uncharacterized protein</fullName>
    </submittedName>
</protein>
<dbReference type="EMBL" id="KZ303104">
    <property type="protein sequence ID" value="PFH44655.1"/>
    <property type="molecule type" value="Genomic_DNA"/>
</dbReference>
<accession>A0A2A9N5S3</accession>
<name>A0A2A9N5S3_9AGAR</name>
<feature type="non-terminal residue" evidence="2">
    <location>
        <position position="104"/>
    </location>
</feature>
<dbReference type="Proteomes" id="UP000242287">
    <property type="component" value="Unassembled WGS sequence"/>
</dbReference>
<sequence>MNGKYPPTPTPPRPTSLSTLCPTLLLRFYPLCAVHLTIAAAAPTDGIWTFSLIEDAHTQHAYYAYIYMEYVFFRQRHTHCPFGLFFFFFLPPPFFLFLFYCLTL</sequence>